<dbReference type="PANTHER" id="PTHR12049">
    <property type="entry name" value="PROTEIN ARGININE METHYLTRANSFERASE NDUFAF7, MITOCHONDRIAL"/>
    <property type="match status" value="1"/>
</dbReference>
<evidence type="ECO:0000313" key="3">
    <source>
        <dbReference type="EMBL" id="RJL22564.1"/>
    </source>
</evidence>
<dbReference type="InterPro" id="IPR003788">
    <property type="entry name" value="NDUFAF7"/>
</dbReference>
<dbReference type="GO" id="GO:0035243">
    <property type="term" value="F:protein-arginine omega-N symmetric methyltransferase activity"/>
    <property type="evidence" value="ECO:0007669"/>
    <property type="project" value="TreeGrafter"/>
</dbReference>
<dbReference type="SUPFAM" id="SSF53335">
    <property type="entry name" value="S-adenosyl-L-methionine-dependent methyltransferases"/>
    <property type="match status" value="1"/>
</dbReference>
<proteinExistence type="predicted"/>
<evidence type="ECO:0000256" key="1">
    <source>
        <dbReference type="ARBA" id="ARBA00022603"/>
    </source>
</evidence>
<gene>
    <name evidence="3" type="ORF">D5H75_35720</name>
</gene>
<evidence type="ECO:0000313" key="4">
    <source>
        <dbReference type="Proteomes" id="UP000265768"/>
    </source>
</evidence>
<dbReference type="OrthoDB" id="4856867at2"/>
<dbReference type="AlphaFoldDB" id="A0A3A4A4D7"/>
<comment type="caution">
    <text evidence="3">The sequence shown here is derived from an EMBL/GenBank/DDBJ whole genome shotgun (WGS) entry which is preliminary data.</text>
</comment>
<dbReference type="EMBL" id="QZEY01000022">
    <property type="protein sequence ID" value="RJL22564.1"/>
    <property type="molecule type" value="Genomic_DNA"/>
</dbReference>
<accession>A0A3A4A4D7</accession>
<dbReference type="InterPro" id="IPR029063">
    <property type="entry name" value="SAM-dependent_MTases_sf"/>
</dbReference>
<reference evidence="3 4" key="1">
    <citation type="submission" date="2018-09" db="EMBL/GenBank/DDBJ databases">
        <title>YIM 75507 draft genome.</title>
        <authorList>
            <person name="Tang S."/>
            <person name="Feng Y."/>
        </authorList>
    </citation>
    <scope>NUCLEOTIDE SEQUENCE [LARGE SCALE GENOMIC DNA]</scope>
    <source>
        <strain evidence="3 4">YIM 75507</strain>
    </source>
</reference>
<sequence length="317" mass="33594">MDTALYGEHGFYRRGERPAHHFRTSVHASDVFAEALLSLLAEVDAALGHPDPFDLVDMGAGGGELVSRLLSLAPAELAVRLRPHGVDLSPRPADLPGRVEWSDTPPDKITGLVVANEWLDNVPLDVAELTPDGPRLLLVDPATGEESLGGPVTGEDAAWLERWWPLRRPGDRAEVGRPRDEAWASVVSRLAAGTAVAIDYAHTSPADRPCHGTLTAYRDGRPAAPVPDGSCDITAHVALDACAAAGEAAGAAETTLTTQRAALMSLGVTGRRPPLDLARTDPRAYLTRLSRAGQEAELIDPHGLGGFGWLAQSVPPR</sequence>
<dbReference type="InterPro" id="IPR038375">
    <property type="entry name" value="NDUFAF7_sf"/>
</dbReference>
<dbReference type="Pfam" id="PF02636">
    <property type="entry name" value="Methyltransf_28"/>
    <property type="match status" value="1"/>
</dbReference>
<keyword evidence="2" id="KW-0808">Transferase</keyword>
<protein>
    <recommendedName>
        <fullName evidence="5">SAM-dependent methyltransferase</fullName>
    </recommendedName>
</protein>
<name>A0A3A4A4D7_9ACTN</name>
<evidence type="ECO:0000256" key="2">
    <source>
        <dbReference type="ARBA" id="ARBA00022679"/>
    </source>
</evidence>
<dbReference type="Gene3D" id="3.40.50.12710">
    <property type="match status" value="1"/>
</dbReference>
<evidence type="ECO:0008006" key="5">
    <source>
        <dbReference type="Google" id="ProtNLM"/>
    </source>
</evidence>
<dbReference type="Proteomes" id="UP000265768">
    <property type="component" value="Unassembled WGS sequence"/>
</dbReference>
<organism evidence="3 4">
    <name type="scientific">Bailinhaonella thermotolerans</name>
    <dbReference type="NCBI Taxonomy" id="1070861"/>
    <lineage>
        <taxon>Bacteria</taxon>
        <taxon>Bacillati</taxon>
        <taxon>Actinomycetota</taxon>
        <taxon>Actinomycetes</taxon>
        <taxon>Streptosporangiales</taxon>
        <taxon>Streptosporangiaceae</taxon>
        <taxon>Bailinhaonella</taxon>
    </lineage>
</organism>
<keyword evidence="1" id="KW-0489">Methyltransferase</keyword>
<keyword evidence="4" id="KW-1185">Reference proteome</keyword>
<dbReference type="PANTHER" id="PTHR12049:SF7">
    <property type="entry name" value="PROTEIN ARGININE METHYLTRANSFERASE NDUFAF7, MITOCHONDRIAL"/>
    <property type="match status" value="1"/>
</dbReference>
<dbReference type="GO" id="GO:0032259">
    <property type="term" value="P:methylation"/>
    <property type="evidence" value="ECO:0007669"/>
    <property type="project" value="UniProtKB-KW"/>
</dbReference>